<organism evidence="2 3">
    <name type="scientific">Zophobas morio</name>
    <dbReference type="NCBI Taxonomy" id="2755281"/>
    <lineage>
        <taxon>Eukaryota</taxon>
        <taxon>Metazoa</taxon>
        <taxon>Ecdysozoa</taxon>
        <taxon>Arthropoda</taxon>
        <taxon>Hexapoda</taxon>
        <taxon>Insecta</taxon>
        <taxon>Pterygota</taxon>
        <taxon>Neoptera</taxon>
        <taxon>Endopterygota</taxon>
        <taxon>Coleoptera</taxon>
        <taxon>Polyphaga</taxon>
        <taxon>Cucujiformia</taxon>
        <taxon>Tenebrionidae</taxon>
        <taxon>Zophobas</taxon>
    </lineage>
</organism>
<proteinExistence type="predicted"/>
<sequence length="149" mass="16310">MHGASGVAPPPRRRPTKEQPSNRTTTCRQNAQEAHIPHSASDLPATDRCSPGDYRQFAGKMGARVRRRAAAAPRRREEKGIRNGPVGDASSRQKWPAGSGRVTGGVGAVAGVEWEPERVPEGRRRRYETRGMPSPAGRHLVRRFWGISG</sequence>
<keyword evidence="3" id="KW-1185">Reference proteome</keyword>
<evidence type="ECO:0000256" key="1">
    <source>
        <dbReference type="SAM" id="MobiDB-lite"/>
    </source>
</evidence>
<evidence type="ECO:0000313" key="2">
    <source>
        <dbReference type="EMBL" id="KAJ3651041.1"/>
    </source>
</evidence>
<reference evidence="2" key="1">
    <citation type="journal article" date="2023" name="G3 (Bethesda)">
        <title>Whole genome assemblies of Zophobas morio and Tenebrio molitor.</title>
        <authorList>
            <person name="Kaur S."/>
            <person name="Stinson S.A."/>
            <person name="diCenzo G.C."/>
        </authorList>
    </citation>
    <scope>NUCLEOTIDE SEQUENCE</scope>
    <source>
        <strain evidence="2">QUZm001</strain>
    </source>
</reference>
<feature type="region of interest" description="Disordered" evidence="1">
    <location>
        <begin position="1"/>
        <end position="109"/>
    </location>
</feature>
<dbReference type="AlphaFoldDB" id="A0AA38IAY8"/>
<accession>A0AA38IAY8</accession>
<protein>
    <submittedName>
        <fullName evidence="2">Uncharacterized protein</fullName>
    </submittedName>
</protein>
<dbReference type="EMBL" id="JALNTZ010000005">
    <property type="protein sequence ID" value="KAJ3651041.1"/>
    <property type="molecule type" value="Genomic_DNA"/>
</dbReference>
<dbReference type="Proteomes" id="UP001168821">
    <property type="component" value="Unassembled WGS sequence"/>
</dbReference>
<name>A0AA38IAY8_9CUCU</name>
<comment type="caution">
    <text evidence="2">The sequence shown here is derived from an EMBL/GenBank/DDBJ whole genome shotgun (WGS) entry which is preliminary data.</text>
</comment>
<evidence type="ECO:0000313" key="3">
    <source>
        <dbReference type="Proteomes" id="UP001168821"/>
    </source>
</evidence>
<gene>
    <name evidence="2" type="ORF">Zmor_017104</name>
</gene>
<feature type="compositionally biased region" description="Polar residues" evidence="1">
    <location>
        <begin position="18"/>
        <end position="32"/>
    </location>
</feature>